<organism evidence="6 7">
    <name type="scientific">Vibrio stylophorae</name>
    <dbReference type="NCBI Taxonomy" id="659351"/>
    <lineage>
        <taxon>Bacteria</taxon>
        <taxon>Pseudomonadati</taxon>
        <taxon>Pseudomonadota</taxon>
        <taxon>Gammaproteobacteria</taxon>
        <taxon>Vibrionales</taxon>
        <taxon>Vibrionaceae</taxon>
        <taxon>Vibrio</taxon>
    </lineage>
</organism>
<keyword evidence="7" id="KW-1185">Reference proteome</keyword>
<dbReference type="PANTHER" id="PTHR10434">
    <property type="entry name" value="1-ACYL-SN-GLYCEROL-3-PHOSPHATE ACYLTRANSFERASE"/>
    <property type="match status" value="1"/>
</dbReference>
<dbReference type="SUPFAM" id="SSF69593">
    <property type="entry name" value="Glycerol-3-phosphate (1)-acyltransferase"/>
    <property type="match status" value="1"/>
</dbReference>
<keyword evidence="3" id="KW-0012">Acyltransferase</keyword>
<evidence type="ECO:0000256" key="2">
    <source>
        <dbReference type="ARBA" id="ARBA00022679"/>
    </source>
</evidence>
<reference evidence="6" key="1">
    <citation type="submission" date="2021-11" db="EMBL/GenBank/DDBJ databases">
        <authorList>
            <person name="Rodrigo-Torres L."/>
            <person name="Arahal R. D."/>
            <person name="Lucena T."/>
        </authorList>
    </citation>
    <scope>NUCLEOTIDE SEQUENCE</scope>
    <source>
        <strain evidence="6">CECT 7929</strain>
    </source>
</reference>
<sequence length="257" mass="28847">MHKLIRGLDKLWRIVGTGISFTMFGLGALLLTFFIFPLLTCRLRDPMAREVKVQQIISRAFRFFIGFMRTFHVIDCTIEGEATLAQDKGCLVIANHPSLIDYVMLASVMPQCDCIVKAAIWHNPFIRGIVRAAGYIPNISPEDLLKRCEQRLALGHRILIFPEGTRTTPGEAMTLQRGAAQIAARTGCDMRVVHITCRPSSLTKQEKWYQVPETISLFHVVVQEKISVAPFLADAPSEAAAARRINRHLMTALLPKH</sequence>
<keyword evidence="6" id="KW-0436">Ligase</keyword>
<keyword evidence="4" id="KW-0472">Membrane</keyword>
<evidence type="ECO:0000256" key="3">
    <source>
        <dbReference type="ARBA" id="ARBA00023315"/>
    </source>
</evidence>
<dbReference type="GO" id="GO:0008922">
    <property type="term" value="F:long-chain fatty acid [acyl-carrier-protein] ligase activity"/>
    <property type="evidence" value="ECO:0007669"/>
    <property type="project" value="UniProtKB-EC"/>
</dbReference>
<comment type="pathway">
    <text evidence="1">Lipid metabolism.</text>
</comment>
<gene>
    <name evidence="6" type="primary">aas</name>
    <name evidence="6" type="ORF">VST7929_01849</name>
</gene>
<comment type="caution">
    <text evidence="6">The sequence shown here is derived from an EMBL/GenBank/DDBJ whole genome shotgun (WGS) entry which is preliminary data.</text>
</comment>
<dbReference type="Pfam" id="PF01553">
    <property type="entry name" value="Acyltransferase"/>
    <property type="match status" value="1"/>
</dbReference>
<feature type="domain" description="Phospholipid/glycerol acyltransferase" evidence="5">
    <location>
        <begin position="90"/>
        <end position="200"/>
    </location>
</feature>
<dbReference type="Proteomes" id="UP000838672">
    <property type="component" value="Unassembled WGS sequence"/>
</dbReference>
<keyword evidence="2" id="KW-0808">Transferase</keyword>
<feature type="transmembrane region" description="Helical" evidence="4">
    <location>
        <begin position="12"/>
        <end position="39"/>
    </location>
</feature>
<evidence type="ECO:0000256" key="4">
    <source>
        <dbReference type="SAM" id="Phobius"/>
    </source>
</evidence>
<keyword evidence="4" id="KW-0812">Transmembrane</keyword>
<accession>A0ABN8DX54</accession>
<name>A0ABN8DX54_9VIBR</name>
<evidence type="ECO:0000313" key="7">
    <source>
        <dbReference type="Proteomes" id="UP000838672"/>
    </source>
</evidence>
<evidence type="ECO:0000256" key="1">
    <source>
        <dbReference type="ARBA" id="ARBA00005189"/>
    </source>
</evidence>
<dbReference type="CDD" id="cd07989">
    <property type="entry name" value="LPLAT_AGPAT-like"/>
    <property type="match status" value="1"/>
</dbReference>
<dbReference type="SMART" id="SM00563">
    <property type="entry name" value="PlsC"/>
    <property type="match status" value="1"/>
</dbReference>
<dbReference type="RefSeq" id="WP_237466380.1">
    <property type="nucleotide sequence ID" value="NZ_CAKLDI010000001.1"/>
</dbReference>
<proteinExistence type="predicted"/>
<dbReference type="EC" id="6.2.1.20" evidence="6"/>
<keyword evidence="4" id="KW-1133">Transmembrane helix</keyword>
<evidence type="ECO:0000313" key="6">
    <source>
        <dbReference type="EMBL" id="CAH0533967.1"/>
    </source>
</evidence>
<dbReference type="EMBL" id="CAKLDI010000001">
    <property type="protein sequence ID" value="CAH0533967.1"/>
    <property type="molecule type" value="Genomic_DNA"/>
</dbReference>
<evidence type="ECO:0000259" key="5">
    <source>
        <dbReference type="SMART" id="SM00563"/>
    </source>
</evidence>
<dbReference type="PANTHER" id="PTHR10434:SF66">
    <property type="entry name" value="PHOSPHOLIPID_GLYCEROL ACYLTRANSFERASE DOMAIN-CONTAINING PROTEIN"/>
    <property type="match status" value="1"/>
</dbReference>
<protein>
    <submittedName>
        <fullName evidence="6">Bifunctional protein Aas</fullName>
        <ecNumber evidence="6">6.2.1.20</ecNumber>
    </submittedName>
</protein>
<dbReference type="InterPro" id="IPR002123">
    <property type="entry name" value="Plipid/glycerol_acylTrfase"/>
</dbReference>